<sequence>MAARDLPASAAVADAGPAARVAVPPPPTWRALSSAPMAPWTERRTPLYTYVLAGDIGMSAGQAAGKTHAGPKSRAQKAMVRLLAEVQAEDGPEADAALAAVHQFLVPAWPRTARQTLSTAEAAARPAPLSLAEVDLIKSRAHLDLLRVVLAGQPRMAQRLRGLGPFLATTRQPLGELVQRSAAGRLVVADHAPVLLIDLGQQGESSLLAAVKSLKVVARAANEGQTSAIGPLRTPLLSALRSTGAAPPPVLETPVPAVRRPK</sequence>
<reference evidence="2 3" key="1">
    <citation type="submission" date="2023-08" db="EMBL/GenBank/DDBJ databases">
        <authorList>
            <person name="Roldan D.M."/>
            <person name="Menes R.J."/>
        </authorList>
    </citation>
    <scope>NUCLEOTIDE SEQUENCE [LARGE SCALE GENOMIC DNA]</scope>
    <source>
        <strain evidence="2 3">CCM 2812</strain>
    </source>
</reference>
<protein>
    <submittedName>
        <fullName evidence="2">Uncharacterized protein</fullName>
    </submittedName>
</protein>
<keyword evidence="3" id="KW-1185">Reference proteome</keyword>
<comment type="caution">
    <text evidence="2">The sequence shown here is derived from an EMBL/GenBank/DDBJ whole genome shotgun (WGS) entry which is preliminary data.</text>
</comment>
<dbReference type="Proteomes" id="UP001235760">
    <property type="component" value="Unassembled WGS sequence"/>
</dbReference>
<gene>
    <name evidence="2" type="ORF">Q8X39_00280</name>
</gene>
<proteinExistence type="predicted"/>
<organism evidence="2 3">
    <name type="scientific">Leptothrix discophora</name>
    <dbReference type="NCBI Taxonomy" id="89"/>
    <lineage>
        <taxon>Bacteria</taxon>
        <taxon>Pseudomonadati</taxon>
        <taxon>Pseudomonadota</taxon>
        <taxon>Betaproteobacteria</taxon>
        <taxon>Burkholderiales</taxon>
        <taxon>Sphaerotilaceae</taxon>
        <taxon>Leptothrix</taxon>
    </lineage>
</organism>
<evidence type="ECO:0000256" key="1">
    <source>
        <dbReference type="SAM" id="MobiDB-lite"/>
    </source>
</evidence>
<dbReference type="EMBL" id="JAUZEE010000001">
    <property type="protein sequence ID" value="MDP4299057.1"/>
    <property type="molecule type" value="Genomic_DNA"/>
</dbReference>
<feature type="region of interest" description="Disordered" evidence="1">
    <location>
        <begin position="243"/>
        <end position="262"/>
    </location>
</feature>
<name>A0ABT9FYG4_LEPDI</name>
<accession>A0ABT9FYG4</accession>
<dbReference type="RefSeq" id="WP_305747629.1">
    <property type="nucleotide sequence ID" value="NZ_JAUZEE010000001.1"/>
</dbReference>
<evidence type="ECO:0000313" key="3">
    <source>
        <dbReference type="Proteomes" id="UP001235760"/>
    </source>
</evidence>
<evidence type="ECO:0000313" key="2">
    <source>
        <dbReference type="EMBL" id="MDP4299057.1"/>
    </source>
</evidence>